<evidence type="ECO:0000256" key="5">
    <source>
        <dbReference type="ARBA" id="ARBA00021697"/>
    </source>
</evidence>
<keyword evidence="14" id="KW-1185">Reference proteome</keyword>
<feature type="binding site" evidence="12">
    <location>
        <position position="236"/>
    </location>
    <ligand>
        <name>Mg(2+)</name>
        <dbReference type="ChEBI" id="CHEBI:18420"/>
        <label>1</label>
        <note>catalytic</note>
    </ligand>
</feature>
<feature type="binding site" evidence="12">
    <location>
        <position position="88"/>
    </location>
    <ligand>
        <name>Mg(2+)</name>
        <dbReference type="ChEBI" id="CHEBI:18420"/>
        <label>1</label>
        <note>catalytic</note>
    </ligand>
</feature>
<comment type="function">
    <text evidence="11">Catalyzes the dephosphorylation of histidinol-phosphate to histidinol, the direct precursor of histidine.</text>
</comment>
<feature type="binding site" evidence="12">
    <location>
        <position position="85"/>
    </location>
    <ligand>
        <name>Mg(2+)</name>
        <dbReference type="ChEBI" id="CHEBI:18420"/>
        <label>1</label>
        <note>catalytic</note>
    </ligand>
</feature>
<comment type="catalytic activity">
    <reaction evidence="10">
        <text>L-histidinol phosphate + H2O = L-histidinol + phosphate</text>
        <dbReference type="Rhea" id="RHEA:14465"/>
        <dbReference type="ChEBI" id="CHEBI:15377"/>
        <dbReference type="ChEBI" id="CHEBI:43474"/>
        <dbReference type="ChEBI" id="CHEBI:57699"/>
        <dbReference type="ChEBI" id="CHEBI:57980"/>
        <dbReference type="EC" id="3.1.3.15"/>
    </reaction>
</comment>
<dbReference type="PANTHER" id="PTHR43200">
    <property type="entry name" value="PHOSPHATASE"/>
    <property type="match status" value="1"/>
</dbReference>
<dbReference type="EMBL" id="PZPL01000001">
    <property type="protein sequence ID" value="PTL74306.1"/>
    <property type="molecule type" value="Genomic_DNA"/>
</dbReference>
<keyword evidence="6 12" id="KW-0479">Metal-binding</keyword>
<accession>A0A2T4UXP9</accession>
<evidence type="ECO:0000256" key="2">
    <source>
        <dbReference type="ARBA" id="ARBA00004970"/>
    </source>
</evidence>
<dbReference type="GO" id="GO:0000105">
    <property type="term" value="P:L-histidine biosynthetic process"/>
    <property type="evidence" value="ECO:0007669"/>
    <property type="project" value="TreeGrafter"/>
</dbReference>
<evidence type="ECO:0000256" key="11">
    <source>
        <dbReference type="ARBA" id="ARBA00053547"/>
    </source>
</evidence>
<gene>
    <name evidence="13" type="ORF">C1I63_16700</name>
</gene>
<name>A0A2T4UXP9_9MICO</name>
<dbReference type="FunFam" id="3.30.540.10:FF:000003">
    <property type="entry name" value="Inositol-1-monophosphatase"/>
    <property type="match status" value="1"/>
</dbReference>
<dbReference type="InterPro" id="IPR051090">
    <property type="entry name" value="Inositol_monoP_superfamily"/>
</dbReference>
<dbReference type="InterPro" id="IPR000760">
    <property type="entry name" value="Inositol_monophosphatase-like"/>
</dbReference>
<feature type="binding site" evidence="12">
    <location>
        <position position="87"/>
    </location>
    <ligand>
        <name>Mg(2+)</name>
        <dbReference type="ChEBI" id="CHEBI:18420"/>
        <label>1</label>
        <note>catalytic</note>
    </ligand>
</feature>
<comment type="cofactor">
    <cofactor evidence="1 12">
        <name>Mg(2+)</name>
        <dbReference type="ChEBI" id="CHEBI:18420"/>
    </cofactor>
</comment>
<evidence type="ECO:0000313" key="13">
    <source>
        <dbReference type="EMBL" id="PTL74306.1"/>
    </source>
</evidence>
<dbReference type="PANTHER" id="PTHR43200:SF6">
    <property type="entry name" value="3'(2'),5'-BISPHOSPHATE NUCLEOTIDASE"/>
    <property type="match status" value="1"/>
</dbReference>
<organism evidence="13 14">
    <name type="scientific">Rathayibacter caricis DSM 15933</name>
    <dbReference type="NCBI Taxonomy" id="1328867"/>
    <lineage>
        <taxon>Bacteria</taxon>
        <taxon>Bacillati</taxon>
        <taxon>Actinomycetota</taxon>
        <taxon>Actinomycetes</taxon>
        <taxon>Micrococcales</taxon>
        <taxon>Microbacteriaceae</taxon>
        <taxon>Rathayibacter</taxon>
    </lineage>
</organism>
<evidence type="ECO:0000256" key="6">
    <source>
        <dbReference type="ARBA" id="ARBA00022723"/>
    </source>
</evidence>
<comment type="caution">
    <text evidence="13">The sequence shown here is derived from an EMBL/GenBank/DDBJ whole genome shotgun (WGS) entry which is preliminary data.</text>
</comment>
<evidence type="ECO:0000256" key="7">
    <source>
        <dbReference type="ARBA" id="ARBA00022801"/>
    </source>
</evidence>
<keyword evidence="8 12" id="KW-0460">Magnesium</keyword>
<proteinExistence type="inferred from homology"/>
<evidence type="ECO:0000256" key="10">
    <source>
        <dbReference type="ARBA" id="ARBA00049158"/>
    </source>
</evidence>
<dbReference type="PROSITE" id="PS00629">
    <property type="entry name" value="IMP_1"/>
    <property type="match status" value="1"/>
</dbReference>
<keyword evidence="7" id="KW-0378">Hydrolase</keyword>
<dbReference type="SUPFAM" id="SSF56655">
    <property type="entry name" value="Carbohydrate phosphatase"/>
    <property type="match status" value="1"/>
</dbReference>
<comment type="similarity">
    <text evidence="3">Belongs to the inositol monophosphatase superfamily.</text>
</comment>
<dbReference type="Proteomes" id="UP000241085">
    <property type="component" value="Unassembled WGS sequence"/>
</dbReference>
<dbReference type="RefSeq" id="WP_107575493.1">
    <property type="nucleotide sequence ID" value="NZ_PZPL01000001.1"/>
</dbReference>
<dbReference type="Pfam" id="PF00459">
    <property type="entry name" value="Inositol_P"/>
    <property type="match status" value="1"/>
</dbReference>
<dbReference type="GO" id="GO:0046872">
    <property type="term" value="F:metal ion binding"/>
    <property type="evidence" value="ECO:0007669"/>
    <property type="project" value="UniProtKB-KW"/>
</dbReference>
<evidence type="ECO:0000256" key="12">
    <source>
        <dbReference type="PIRSR" id="PIRSR600760-2"/>
    </source>
</evidence>
<evidence type="ECO:0000256" key="4">
    <source>
        <dbReference type="ARBA" id="ARBA00013085"/>
    </source>
</evidence>
<protein>
    <recommendedName>
        <fullName evidence="5">Histidinol-phosphatase</fullName>
        <ecNumber evidence="4">3.1.3.15</ecNumber>
    </recommendedName>
    <alternativeName>
        <fullName evidence="9">Histidinol-phosphate phosphatase</fullName>
    </alternativeName>
</protein>
<sequence length="283" mass="30230">MTPSLDDDLRLALRLADAADAVSSERFLARDLVVTTKPDRTPVTDADRAVEETIRGILGEERPEDSILGEEFGTSGEASRQWILDPIDGTAHFLRGVPIWATLIALAVDGVPVVGVVSAPALGKRWWAAKGSGAWTDESTGAVGRIELPDELRGVLAAPAVQQPRRIRVSGIADLADATFSYNSIQQWDGAGRLDQLLELARGVWRDRAYGDAWAYMLVAEGLLDGAGEFDVKPYDLAALVPIVEEAGGRFTSADGEPGPWHGSSLATNGVLHDEILAIVAAR</sequence>
<evidence type="ECO:0000256" key="9">
    <source>
        <dbReference type="ARBA" id="ARBA00033209"/>
    </source>
</evidence>
<evidence type="ECO:0000313" key="14">
    <source>
        <dbReference type="Proteomes" id="UP000241085"/>
    </source>
</evidence>
<evidence type="ECO:0000256" key="8">
    <source>
        <dbReference type="ARBA" id="ARBA00022842"/>
    </source>
</evidence>
<feature type="binding site" evidence="12">
    <location>
        <position position="70"/>
    </location>
    <ligand>
        <name>Mg(2+)</name>
        <dbReference type="ChEBI" id="CHEBI:18420"/>
        <label>1</label>
        <note>catalytic</note>
    </ligand>
</feature>
<dbReference type="PRINTS" id="PR00377">
    <property type="entry name" value="IMPHPHTASES"/>
</dbReference>
<dbReference type="InterPro" id="IPR020583">
    <property type="entry name" value="Inositol_monoP_metal-BS"/>
</dbReference>
<dbReference type="EC" id="3.1.3.15" evidence="4"/>
<dbReference type="GO" id="GO:0004401">
    <property type="term" value="F:histidinol-phosphatase activity"/>
    <property type="evidence" value="ECO:0007669"/>
    <property type="project" value="UniProtKB-EC"/>
</dbReference>
<dbReference type="Gene3D" id="3.40.190.80">
    <property type="match status" value="1"/>
</dbReference>
<evidence type="ECO:0000256" key="1">
    <source>
        <dbReference type="ARBA" id="ARBA00001946"/>
    </source>
</evidence>
<dbReference type="AlphaFoldDB" id="A0A2T4UXP9"/>
<reference evidence="13 14" key="1">
    <citation type="submission" date="2018-03" db="EMBL/GenBank/DDBJ databases">
        <title>Bacteriophage NCPPB3778 and a type I-E CRISPR drive the evolution of the US Biological Select Agent, Rathayibacter toxicus.</title>
        <authorList>
            <person name="Davis E.W.II."/>
            <person name="Tabima J.F."/>
            <person name="Weisberg A.J."/>
            <person name="Dantas Lopes L."/>
            <person name="Wiseman M.S."/>
            <person name="Wiseman M.S."/>
            <person name="Pupko T."/>
            <person name="Belcher M.S."/>
            <person name="Sechler A.J."/>
            <person name="Tancos M.A."/>
            <person name="Schroeder B.K."/>
            <person name="Murray T.D."/>
            <person name="Luster D.G."/>
            <person name="Schneider W.L."/>
            <person name="Rogers E."/>
            <person name="Andreote F.D."/>
            <person name="Grunwald N.J."/>
            <person name="Putnam M.L."/>
            <person name="Chang J.H."/>
        </authorList>
    </citation>
    <scope>NUCLEOTIDE SEQUENCE [LARGE SCALE GENOMIC DNA]</scope>
    <source>
        <strain evidence="13 14">DSM 15933</strain>
    </source>
</reference>
<comment type="pathway">
    <text evidence="2">Amino-acid biosynthesis; L-histidine biosynthesis; L-histidine from 5-phospho-alpha-D-ribose 1-diphosphate: step 8/9.</text>
</comment>
<dbReference type="Gene3D" id="3.30.540.10">
    <property type="entry name" value="Fructose-1,6-Bisphosphatase, subunit A, domain 1"/>
    <property type="match status" value="1"/>
</dbReference>
<evidence type="ECO:0000256" key="3">
    <source>
        <dbReference type="ARBA" id="ARBA00009759"/>
    </source>
</evidence>